<dbReference type="EMBL" id="CP022298">
    <property type="protein sequence ID" value="AZN64950.1"/>
    <property type="molecule type" value="Genomic_DNA"/>
</dbReference>
<evidence type="ECO:0000313" key="2">
    <source>
        <dbReference type="Proteomes" id="UP000276980"/>
    </source>
</evidence>
<dbReference type="AlphaFoldDB" id="A0A3S9AMS7"/>
<accession>A0A3S9AMS7</accession>
<dbReference type="Proteomes" id="UP000276980">
    <property type="component" value="Chromosome"/>
</dbReference>
<sequence>MNKILISPDQIIFDDNVICLDKINNFFDVEKKLLTDNFELIERNGKKIYIKDFIFLGKILSVAISFFEGRMEYIRGMYDNFNSNYLNYYKDVIGFFKNTFGDRDYSEKVDFDCYSIKVSYDARLCSVMWIIYLK</sequence>
<protein>
    <submittedName>
        <fullName evidence="1">Uncharacterized protein</fullName>
    </submittedName>
</protein>
<proteinExistence type="predicted"/>
<organism evidence="1 2">
    <name type="scientific">Acinetobacter johnsonii</name>
    <dbReference type="NCBI Taxonomy" id="40214"/>
    <lineage>
        <taxon>Bacteria</taxon>
        <taxon>Pseudomonadati</taxon>
        <taxon>Pseudomonadota</taxon>
        <taxon>Gammaproteobacteria</taxon>
        <taxon>Moraxellales</taxon>
        <taxon>Moraxellaceae</taxon>
        <taxon>Acinetobacter</taxon>
    </lineage>
</organism>
<name>A0A3S9AMS7_ACIJO</name>
<reference evidence="1 2" key="1">
    <citation type="submission" date="2017-06" db="EMBL/GenBank/DDBJ databases">
        <title>Complete Genome Sequence of the Carbazole-Degrading Bacterium Acinetobacter johnsonii IC001.</title>
        <authorList>
            <person name="Vejarano F."/>
            <person name="Suzuki-Minakuchi C."/>
            <person name="Ohtsubo Y."/>
            <person name="Tsuda M."/>
            <person name="Okada K."/>
            <person name="Nojiri H."/>
        </authorList>
    </citation>
    <scope>NUCLEOTIDE SEQUENCE [LARGE SCALE GENOMIC DNA]</scope>
    <source>
        <strain evidence="1 2">IC001</strain>
    </source>
</reference>
<evidence type="ECO:0000313" key="1">
    <source>
        <dbReference type="EMBL" id="AZN64950.1"/>
    </source>
</evidence>
<dbReference type="RefSeq" id="WP_126037647.1">
    <property type="nucleotide sequence ID" value="NZ_CP022298.1"/>
</dbReference>
<gene>
    <name evidence="1" type="ORF">CFH90_13315</name>
</gene>